<keyword evidence="6" id="KW-0238">DNA-binding</keyword>
<feature type="region of interest" description="Disordered" evidence="12">
    <location>
        <begin position="717"/>
        <end position="742"/>
    </location>
</feature>
<accession>A0ABT1RVK2</accession>
<feature type="domain" description="UvrD-like helicase ATP-binding" evidence="13">
    <location>
        <begin position="21"/>
        <end position="341"/>
    </location>
</feature>
<dbReference type="RefSeq" id="WP_066867327.1">
    <property type="nucleotide sequence ID" value="NZ_CABKVV010000014.1"/>
</dbReference>
<dbReference type="SUPFAM" id="SSF52540">
    <property type="entry name" value="P-loop containing nucleoside triphosphate hydrolases"/>
    <property type="match status" value="1"/>
</dbReference>
<keyword evidence="4 11" id="KW-0347">Helicase</keyword>
<dbReference type="GeneID" id="90533875"/>
<keyword evidence="3 11" id="KW-0378">Hydrolase</keyword>
<dbReference type="PANTHER" id="PTHR11070">
    <property type="entry name" value="UVRD / RECB / PCRA DNA HELICASE FAMILY MEMBER"/>
    <property type="match status" value="1"/>
</dbReference>
<dbReference type="Gene3D" id="3.40.50.300">
    <property type="entry name" value="P-loop containing nucleotide triphosphate hydrolases"/>
    <property type="match status" value="2"/>
</dbReference>
<comment type="catalytic activity">
    <reaction evidence="10">
        <text>ATP + H2O = ADP + phosphate + H(+)</text>
        <dbReference type="Rhea" id="RHEA:13065"/>
        <dbReference type="ChEBI" id="CHEBI:15377"/>
        <dbReference type="ChEBI" id="CHEBI:15378"/>
        <dbReference type="ChEBI" id="CHEBI:30616"/>
        <dbReference type="ChEBI" id="CHEBI:43474"/>
        <dbReference type="ChEBI" id="CHEBI:456216"/>
        <dbReference type="EC" id="5.6.2.4"/>
    </reaction>
</comment>
<dbReference type="Pfam" id="PF21196">
    <property type="entry name" value="PcrA_UvrD_tudor"/>
    <property type="match status" value="1"/>
</dbReference>
<comment type="caution">
    <text evidence="15">The sequence shown here is derived from an EMBL/GenBank/DDBJ whole genome shotgun (WGS) entry which is preliminary data.</text>
</comment>
<proteinExistence type="inferred from homology"/>
<evidence type="ECO:0000256" key="3">
    <source>
        <dbReference type="ARBA" id="ARBA00022801"/>
    </source>
</evidence>
<comment type="similarity">
    <text evidence="1">Belongs to the helicase family. UvrD subfamily.</text>
</comment>
<dbReference type="CDD" id="cd18807">
    <property type="entry name" value="SF1_C_UvrD"/>
    <property type="match status" value="1"/>
</dbReference>
<evidence type="ECO:0000313" key="16">
    <source>
        <dbReference type="Proteomes" id="UP001524473"/>
    </source>
</evidence>
<evidence type="ECO:0000256" key="7">
    <source>
        <dbReference type="ARBA" id="ARBA00023235"/>
    </source>
</evidence>
<evidence type="ECO:0000256" key="5">
    <source>
        <dbReference type="ARBA" id="ARBA00022840"/>
    </source>
</evidence>
<reference evidence="15 16" key="1">
    <citation type="submission" date="2022-06" db="EMBL/GenBank/DDBJ databases">
        <title>Isolation of gut microbiota from human fecal samples.</title>
        <authorList>
            <person name="Pamer E.G."/>
            <person name="Barat B."/>
            <person name="Waligurski E."/>
            <person name="Medina S."/>
            <person name="Paddock L."/>
            <person name="Mostad J."/>
        </authorList>
    </citation>
    <scope>NUCLEOTIDE SEQUENCE [LARGE SCALE GENOMIC DNA]</scope>
    <source>
        <strain evidence="15 16">DFI.9.73</strain>
    </source>
</reference>
<dbReference type="PANTHER" id="PTHR11070:SF2">
    <property type="entry name" value="ATP-DEPENDENT DNA HELICASE SRS2"/>
    <property type="match status" value="1"/>
</dbReference>
<feature type="binding site" evidence="11">
    <location>
        <begin position="42"/>
        <end position="49"/>
    </location>
    <ligand>
        <name>ATP</name>
        <dbReference type="ChEBI" id="CHEBI:30616"/>
    </ligand>
</feature>
<keyword evidence="16" id="KW-1185">Reference proteome</keyword>
<evidence type="ECO:0000313" key="15">
    <source>
        <dbReference type="EMBL" id="MCQ4838704.1"/>
    </source>
</evidence>
<dbReference type="EC" id="5.6.2.4" evidence="9"/>
<feature type="compositionally biased region" description="Gly residues" evidence="12">
    <location>
        <begin position="717"/>
        <end position="726"/>
    </location>
</feature>
<dbReference type="Gene3D" id="1.10.10.160">
    <property type="match status" value="1"/>
</dbReference>
<evidence type="ECO:0000256" key="8">
    <source>
        <dbReference type="ARBA" id="ARBA00034617"/>
    </source>
</evidence>
<keyword evidence="2 11" id="KW-0547">Nucleotide-binding</keyword>
<evidence type="ECO:0000256" key="4">
    <source>
        <dbReference type="ARBA" id="ARBA00022806"/>
    </source>
</evidence>
<dbReference type="InterPro" id="IPR014017">
    <property type="entry name" value="DNA_helicase_UvrD-like_C"/>
</dbReference>
<dbReference type="InterPro" id="IPR000212">
    <property type="entry name" value="DNA_helicase_UvrD/REP"/>
</dbReference>
<dbReference type="PROSITE" id="PS51198">
    <property type="entry name" value="UVRD_HELICASE_ATP_BIND"/>
    <property type="match status" value="1"/>
</dbReference>
<evidence type="ECO:0000259" key="14">
    <source>
        <dbReference type="PROSITE" id="PS51217"/>
    </source>
</evidence>
<evidence type="ECO:0000256" key="12">
    <source>
        <dbReference type="SAM" id="MobiDB-lite"/>
    </source>
</evidence>
<evidence type="ECO:0000259" key="13">
    <source>
        <dbReference type="PROSITE" id="PS51198"/>
    </source>
</evidence>
<dbReference type="Pfam" id="PF00580">
    <property type="entry name" value="UvrD-helicase"/>
    <property type="match status" value="2"/>
</dbReference>
<dbReference type="EMBL" id="JANFZH010000003">
    <property type="protein sequence ID" value="MCQ4838704.1"/>
    <property type="molecule type" value="Genomic_DNA"/>
</dbReference>
<dbReference type="Pfam" id="PF13361">
    <property type="entry name" value="UvrD_C"/>
    <property type="match status" value="1"/>
</dbReference>
<keyword evidence="7" id="KW-0413">Isomerase</keyword>
<dbReference type="InterPro" id="IPR027417">
    <property type="entry name" value="P-loop_NTPase"/>
</dbReference>
<evidence type="ECO:0000256" key="1">
    <source>
        <dbReference type="ARBA" id="ARBA00009922"/>
    </source>
</evidence>
<evidence type="ECO:0000256" key="6">
    <source>
        <dbReference type="ARBA" id="ARBA00023125"/>
    </source>
</evidence>
<comment type="catalytic activity">
    <reaction evidence="8">
        <text>Couples ATP hydrolysis with the unwinding of duplex DNA by translocating in the 3'-5' direction.</text>
        <dbReference type="EC" id="5.6.2.4"/>
    </reaction>
</comment>
<protein>
    <recommendedName>
        <fullName evidence="9">DNA 3'-5' helicase</fullName>
        <ecNumber evidence="9">5.6.2.4</ecNumber>
    </recommendedName>
</protein>
<evidence type="ECO:0000256" key="9">
    <source>
        <dbReference type="ARBA" id="ARBA00034808"/>
    </source>
</evidence>
<evidence type="ECO:0000256" key="11">
    <source>
        <dbReference type="PROSITE-ProRule" id="PRU00560"/>
    </source>
</evidence>
<feature type="domain" description="UvrD-like helicase C-terminal" evidence="14">
    <location>
        <begin position="342"/>
        <end position="618"/>
    </location>
</feature>
<dbReference type="InterPro" id="IPR013986">
    <property type="entry name" value="DExx_box_DNA_helicase_dom_sf"/>
</dbReference>
<dbReference type="PROSITE" id="PS51217">
    <property type="entry name" value="UVRD_HELICASE_CTER"/>
    <property type="match status" value="1"/>
</dbReference>
<evidence type="ECO:0000256" key="2">
    <source>
        <dbReference type="ARBA" id="ARBA00022741"/>
    </source>
</evidence>
<dbReference type="InterPro" id="IPR014016">
    <property type="entry name" value="UvrD-like_ATP-bd"/>
</dbReference>
<organism evidence="15 16">
    <name type="scientific">Neglectibacter timonensis</name>
    <dbReference type="NCBI Taxonomy" id="1776382"/>
    <lineage>
        <taxon>Bacteria</taxon>
        <taxon>Bacillati</taxon>
        <taxon>Bacillota</taxon>
        <taxon>Clostridia</taxon>
        <taxon>Eubacteriales</taxon>
        <taxon>Oscillospiraceae</taxon>
        <taxon>Neglectibacter</taxon>
    </lineage>
</organism>
<sequence>MAFLKEEILKIRKQVMEKDFSRMNDRQRQAVFTTEGPLLVLAGAGSGKTTVLVNRIANLVRYGKAYESSFVQDTLTDEDVECCKAFLLGGELPDLVRARLSVSACPPWKVMAITFTNKAAGELKERLCSMLGEDGNDIWASTFHSSCARILRRDGDRLGYTSHFTIYDSDDSKRLMKEVMRELDISEKSLSPKAVLGEISRAKDELTSPEEFESGAGDDFRLKLVARAYRLYQRRLEDSDAMDFDDLIVNTVRLFQKCPEVLEYYQDRFRYIMVDEYQDTNHAQYEFVNLLARKSNNLCVVGDDDQSIYKFRGATIENIMNFEQDFRGAAVIRLEQNYRSTQNILDAANAVISNNTERKGKNLWTAAGAGEQVKLHTAENEQDEADRIARMILEGVSAGRKFSDYAILYRMNSQSVMFERMFAKQGIPHRIIGGTRFFDRKEVRDMISYLSVVNNPGDEIRLRRVINTPKRGIGDRTVDTAAQIGQQVGESLFEVISHASEYPPISRAAGKLAQFSGMMQEFIDKNEAGGLLPSELYGELLERIGYVEFLREDEPEKAEDRIENVQELSSMLQRYEQEAGEEASLSGFLEEVALFTDIDNYDHDADSVVLMTIHSAKGLEFPVVFLPGWEEGIFPGMSVLYNPAEVEEERRLAYVAITRAREELLIYNAESRMIFGTTSRNKLSRFAEEIPEELVERSRSREYAYRTGVTMPTFTGGGVAQAGGQGQDARTKQGGFSSQIYKPNPVKPAPAGTFRAGDSVEHKTFGTGLVLTATPMANDTLLEIAFEKVGTKKLFANFARLNKLS</sequence>
<dbReference type="CDD" id="cd17932">
    <property type="entry name" value="DEXQc_UvrD"/>
    <property type="match status" value="1"/>
</dbReference>
<keyword evidence="5 11" id="KW-0067">ATP-binding</keyword>
<evidence type="ECO:0000256" key="10">
    <source>
        <dbReference type="ARBA" id="ARBA00048988"/>
    </source>
</evidence>
<name>A0ABT1RVK2_9FIRM</name>
<gene>
    <name evidence="15" type="ORF">NE695_02100</name>
</gene>
<dbReference type="Proteomes" id="UP001524473">
    <property type="component" value="Unassembled WGS sequence"/>
</dbReference>
<dbReference type="Gene3D" id="1.10.486.10">
    <property type="entry name" value="PCRA, domain 4"/>
    <property type="match status" value="1"/>
</dbReference>